<dbReference type="SUPFAM" id="SSF69118">
    <property type="entry name" value="AhpD-like"/>
    <property type="match status" value="1"/>
</dbReference>
<dbReference type="InterPro" id="IPR052999">
    <property type="entry name" value="PTS1_Protein"/>
</dbReference>
<evidence type="ECO:0000313" key="2">
    <source>
        <dbReference type="Proteomes" id="UP000799536"/>
    </source>
</evidence>
<name>A0A9P4JB16_9PLEO</name>
<dbReference type="Proteomes" id="UP000799536">
    <property type="component" value="Unassembled WGS sequence"/>
</dbReference>
<evidence type="ECO:0008006" key="3">
    <source>
        <dbReference type="Google" id="ProtNLM"/>
    </source>
</evidence>
<gene>
    <name evidence="1" type="ORF">GQ43DRAFT_485306</name>
</gene>
<accession>A0A9P4JB16</accession>
<proteinExistence type="predicted"/>
<keyword evidence="2" id="KW-1185">Reference proteome</keyword>
<organism evidence="1 2">
    <name type="scientific">Delitschia confertaspora ATCC 74209</name>
    <dbReference type="NCBI Taxonomy" id="1513339"/>
    <lineage>
        <taxon>Eukaryota</taxon>
        <taxon>Fungi</taxon>
        <taxon>Dikarya</taxon>
        <taxon>Ascomycota</taxon>
        <taxon>Pezizomycotina</taxon>
        <taxon>Dothideomycetes</taxon>
        <taxon>Pleosporomycetidae</taxon>
        <taxon>Pleosporales</taxon>
        <taxon>Delitschiaceae</taxon>
        <taxon>Delitschia</taxon>
    </lineage>
</organism>
<dbReference type="PANTHER" id="PTHR28180:SF5">
    <property type="entry name" value="DNA POLYMERASE ALPHA SUBUNIT B"/>
    <property type="match status" value="1"/>
</dbReference>
<dbReference type="EMBL" id="ML994550">
    <property type="protein sequence ID" value="KAF2195970.1"/>
    <property type="molecule type" value="Genomic_DNA"/>
</dbReference>
<evidence type="ECO:0000313" key="1">
    <source>
        <dbReference type="EMBL" id="KAF2195970.1"/>
    </source>
</evidence>
<dbReference type="OrthoDB" id="5537330at2759"/>
<comment type="caution">
    <text evidence="1">The sequence shown here is derived from an EMBL/GenBank/DDBJ whole genome shotgun (WGS) entry which is preliminary data.</text>
</comment>
<sequence length="245" mass="27868">MPSGSTIQDPTKEEGITLFKAIEHKFPSEALGDDTWYLVTLAALVGGGQTDFAPTLYTYLISRPKFSTTESRRSLLRRLRETLVKLVSIIGVCRPLEAVFLIDGVTGEDDRDYSFSREGWQADEKNLQRGKEWFEKIYRPKDLKQVNHTFAAQKDFEWITNNLTYGLYLSDRSIINDLETELVVLTGIMIQNLPRETGWHLRGSRRIGVGKEDLETVHQCIEMVADFCGLSLGKLPRVGDIEHEV</sequence>
<dbReference type="InterPro" id="IPR029032">
    <property type="entry name" value="AhpD-like"/>
</dbReference>
<dbReference type="PANTHER" id="PTHR28180">
    <property type="entry name" value="CONSERVED MITOCHONDRIAL PROTEIN-RELATED"/>
    <property type="match status" value="1"/>
</dbReference>
<dbReference type="AlphaFoldDB" id="A0A9P4JB16"/>
<dbReference type="Gene3D" id="1.20.1290.10">
    <property type="entry name" value="AhpD-like"/>
    <property type="match status" value="1"/>
</dbReference>
<protein>
    <recommendedName>
        <fullName evidence="3">Carboxymuconolactone decarboxylase-like domain-containing protein</fullName>
    </recommendedName>
</protein>
<reference evidence="1" key="1">
    <citation type="journal article" date="2020" name="Stud. Mycol.">
        <title>101 Dothideomycetes genomes: a test case for predicting lifestyles and emergence of pathogens.</title>
        <authorList>
            <person name="Haridas S."/>
            <person name="Albert R."/>
            <person name="Binder M."/>
            <person name="Bloem J."/>
            <person name="Labutti K."/>
            <person name="Salamov A."/>
            <person name="Andreopoulos B."/>
            <person name="Baker S."/>
            <person name="Barry K."/>
            <person name="Bills G."/>
            <person name="Bluhm B."/>
            <person name="Cannon C."/>
            <person name="Castanera R."/>
            <person name="Culley D."/>
            <person name="Daum C."/>
            <person name="Ezra D."/>
            <person name="Gonzalez J."/>
            <person name="Henrissat B."/>
            <person name="Kuo A."/>
            <person name="Liang C."/>
            <person name="Lipzen A."/>
            <person name="Lutzoni F."/>
            <person name="Magnuson J."/>
            <person name="Mondo S."/>
            <person name="Nolan M."/>
            <person name="Ohm R."/>
            <person name="Pangilinan J."/>
            <person name="Park H.-J."/>
            <person name="Ramirez L."/>
            <person name="Alfaro M."/>
            <person name="Sun H."/>
            <person name="Tritt A."/>
            <person name="Yoshinaga Y."/>
            <person name="Zwiers L.-H."/>
            <person name="Turgeon B."/>
            <person name="Goodwin S."/>
            <person name="Spatafora J."/>
            <person name="Crous P."/>
            <person name="Grigoriev I."/>
        </authorList>
    </citation>
    <scope>NUCLEOTIDE SEQUENCE</scope>
    <source>
        <strain evidence="1">ATCC 74209</strain>
    </source>
</reference>